<protein>
    <submittedName>
        <fullName evidence="1">Ribonuclease TUDOR 1</fullName>
    </submittedName>
</protein>
<dbReference type="EMBL" id="CM045759">
    <property type="protein sequence ID" value="KAI8020486.1"/>
    <property type="molecule type" value="Genomic_DNA"/>
</dbReference>
<organism evidence="1 2">
    <name type="scientific">Camellia lanceoleosa</name>
    <dbReference type="NCBI Taxonomy" id="1840588"/>
    <lineage>
        <taxon>Eukaryota</taxon>
        <taxon>Viridiplantae</taxon>
        <taxon>Streptophyta</taxon>
        <taxon>Embryophyta</taxon>
        <taxon>Tracheophyta</taxon>
        <taxon>Spermatophyta</taxon>
        <taxon>Magnoliopsida</taxon>
        <taxon>eudicotyledons</taxon>
        <taxon>Gunneridae</taxon>
        <taxon>Pentapetalae</taxon>
        <taxon>asterids</taxon>
        <taxon>Ericales</taxon>
        <taxon>Theaceae</taxon>
        <taxon>Camellia</taxon>
    </lineage>
</organism>
<evidence type="ECO:0000313" key="2">
    <source>
        <dbReference type="Proteomes" id="UP001060215"/>
    </source>
</evidence>
<evidence type="ECO:0000313" key="1">
    <source>
        <dbReference type="EMBL" id="KAI8020486.1"/>
    </source>
</evidence>
<comment type="caution">
    <text evidence="1">The sequence shown here is derived from an EMBL/GenBank/DDBJ whole genome shotgun (WGS) entry which is preliminary data.</text>
</comment>
<dbReference type="Proteomes" id="UP001060215">
    <property type="component" value="Chromosome 2"/>
</dbReference>
<name>A0ACC0I846_9ERIC</name>
<reference evidence="1 2" key="1">
    <citation type="journal article" date="2022" name="Plant J.">
        <title>Chromosome-level genome of Camellia lanceoleosa provides a valuable resource for understanding genome evolution and self-incompatibility.</title>
        <authorList>
            <person name="Gong W."/>
            <person name="Xiao S."/>
            <person name="Wang L."/>
            <person name="Liao Z."/>
            <person name="Chang Y."/>
            <person name="Mo W."/>
            <person name="Hu G."/>
            <person name="Li W."/>
            <person name="Zhao G."/>
            <person name="Zhu H."/>
            <person name="Hu X."/>
            <person name="Ji K."/>
            <person name="Xiang X."/>
            <person name="Song Q."/>
            <person name="Yuan D."/>
            <person name="Jin S."/>
            <person name="Zhang L."/>
        </authorList>
    </citation>
    <scope>NUCLEOTIDE SEQUENCE [LARGE SCALE GENOMIC DNA]</scope>
    <source>
        <strain evidence="1">SQ_2022a</strain>
    </source>
</reference>
<keyword evidence="2" id="KW-1185">Reference proteome</keyword>
<accession>A0ACC0I846</accession>
<sequence length="150" mass="16791">MGSTKVKIPPKKTITLSSLIARRLARKGGVDEPFAWESREYLRKLYMGKDITFKVDYTVPSIGQEFGSVFLSDKNVALMVVSKGWVKVQVGEQGQQKGDASPFLTELLHLEEQAKQQGLGRWTRSVQEICSLGSCWLWCPYEACCSAVTK</sequence>
<gene>
    <name evidence="1" type="ORF">LOK49_LG04G00924</name>
</gene>
<proteinExistence type="predicted"/>